<feature type="domain" description="PH" evidence="3">
    <location>
        <begin position="307"/>
        <end position="453"/>
    </location>
</feature>
<feature type="coiled-coil region" evidence="1">
    <location>
        <begin position="252"/>
        <end position="279"/>
    </location>
</feature>
<evidence type="ECO:0000313" key="4">
    <source>
        <dbReference type="EMBL" id="EPY25833.1"/>
    </source>
</evidence>
<dbReference type="OrthoDB" id="280377at2759"/>
<proteinExistence type="predicted"/>
<organism evidence="4 5">
    <name type="scientific">Strigomonas culicis</name>
    <dbReference type="NCBI Taxonomy" id="28005"/>
    <lineage>
        <taxon>Eukaryota</taxon>
        <taxon>Discoba</taxon>
        <taxon>Euglenozoa</taxon>
        <taxon>Kinetoplastea</taxon>
        <taxon>Metakinetoplastina</taxon>
        <taxon>Trypanosomatida</taxon>
        <taxon>Trypanosomatidae</taxon>
        <taxon>Strigomonadinae</taxon>
        <taxon>Strigomonas</taxon>
    </lineage>
</organism>
<evidence type="ECO:0000259" key="3">
    <source>
        <dbReference type="Pfam" id="PF16457"/>
    </source>
</evidence>
<reference evidence="4 5" key="1">
    <citation type="journal article" date="2013" name="PLoS ONE">
        <title>Predicting the Proteins of Angomonas deanei, Strigomonas culicis and Their Respective Endosymbionts Reveals New Aspects of the Trypanosomatidae Family.</title>
        <authorList>
            <person name="Motta M.C."/>
            <person name="Martins A.C."/>
            <person name="de Souza S.S."/>
            <person name="Catta-Preta C.M."/>
            <person name="Silva R."/>
            <person name="Klein C.C."/>
            <person name="de Almeida L.G."/>
            <person name="de Lima Cunha O."/>
            <person name="Ciapina L.P."/>
            <person name="Brocchi M."/>
            <person name="Colabardini A.C."/>
            <person name="de Araujo Lima B."/>
            <person name="Machado C.R."/>
            <person name="de Almeida Soares C.M."/>
            <person name="Probst C.M."/>
            <person name="de Menezes C.B."/>
            <person name="Thompson C.E."/>
            <person name="Bartholomeu D.C."/>
            <person name="Gradia D.F."/>
            <person name="Pavoni D.P."/>
            <person name="Grisard E.C."/>
            <person name="Fantinatti-Garboggini F."/>
            <person name="Marchini F.K."/>
            <person name="Rodrigues-Luiz G.F."/>
            <person name="Wagner G."/>
            <person name="Goldman G.H."/>
            <person name="Fietto J.L."/>
            <person name="Elias M.C."/>
            <person name="Goldman M.H."/>
            <person name="Sagot M.F."/>
            <person name="Pereira M."/>
            <person name="Stoco P.H."/>
            <person name="de Mendonca-Neto R.P."/>
            <person name="Teixeira S.M."/>
            <person name="Maciel T.E."/>
            <person name="de Oliveira Mendes T.A."/>
            <person name="Urmenyi T.P."/>
            <person name="de Souza W."/>
            <person name="Schenkman S."/>
            <person name="de Vasconcelos A.T."/>
        </authorList>
    </citation>
    <scope>NUCLEOTIDE SEQUENCE [LARGE SCALE GENOMIC DNA]</scope>
</reference>
<dbReference type="InterPro" id="IPR009057">
    <property type="entry name" value="Homeodomain-like_sf"/>
</dbReference>
<sequence length="567" mass="64581">MNKVISNIKEEELKHVTAIQGKRDEIREKQLALIRQKAAQESAQMIKDQEAKKGATLAELKQSLENKKKENASLQQEHDAKVKEYEARLEQARTQKEEQEGSTARLKEEMVQLEEDLVTRQNALQGKQKQLELAKMDKKKGLEAIKREHANVQAGRKKVLDERKAERQQWIAQIKDINEKVLDQLRSLAEDRKQSGEEPSASEKASEQAVKDDIKTIEEYLPKLITLNDVPTNAEETESIRRQFDDVFAQERQAYLKKIEREKERKTNLEKGLEAFRNKVLESAQVKAKEGHQDAIKKEQHLIALVDQVMTYLRQGVKLTKISRKGQEHRLFYFLSEDSKKIFSCELDNQGSPVNRKKPPVAINVSDIRKVVLGCYTPSFTSFATESALSKSRMSAISDNGTFRQDPTQSITPENLGLNNYRSFALLLPGGKSLEVVCDSDTDCEAWLVGLKRILNIKSKVERVIESRIHEGRVPTEEQICAMAYGENLDIRQMNGVSSISAEEGVVCSECHVPPALFLRIKKEMAEKSKSCSVTVYDLRVASGLDLIRSCWVYDHLIEKKHIPFPL</sequence>
<dbReference type="EMBL" id="ATMH01006454">
    <property type="protein sequence ID" value="EPY25833.1"/>
    <property type="molecule type" value="Genomic_DNA"/>
</dbReference>
<dbReference type="SUPFAM" id="SSF46689">
    <property type="entry name" value="Homeodomain-like"/>
    <property type="match status" value="1"/>
</dbReference>
<dbReference type="Proteomes" id="UP000015354">
    <property type="component" value="Unassembled WGS sequence"/>
</dbReference>
<dbReference type="Pfam" id="PF16457">
    <property type="entry name" value="PH_12"/>
    <property type="match status" value="1"/>
</dbReference>
<dbReference type="SUPFAM" id="SSF50729">
    <property type="entry name" value="PH domain-like"/>
    <property type="match status" value="1"/>
</dbReference>
<keyword evidence="5" id="KW-1185">Reference proteome</keyword>
<feature type="region of interest" description="Disordered" evidence="2">
    <location>
        <begin position="190"/>
        <end position="210"/>
    </location>
</feature>
<dbReference type="Gene3D" id="2.30.29.30">
    <property type="entry name" value="Pleckstrin-homology domain (PH domain)/Phosphotyrosine-binding domain (PTB)"/>
    <property type="match status" value="1"/>
</dbReference>
<accession>S9UA47</accession>
<comment type="caution">
    <text evidence="4">The sequence shown here is derived from an EMBL/GenBank/DDBJ whole genome shotgun (WGS) entry which is preliminary data.</text>
</comment>
<dbReference type="InterPro" id="IPR011993">
    <property type="entry name" value="PH-like_dom_sf"/>
</dbReference>
<evidence type="ECO:0000256" key="2">
    <source>
        <dbReference type="SAM" id="MobiDB-lite"/>
    </source>
</evidence>
<evidence type="ECO:0000256" key="1">
    <source>
        <dbReference type="SAM" id="Coils"/>
    </source>
</evidence>
<evidence type="ECO:0000313" key="5">
    <source>
        <dbReference type="Proteomes" id="UP000015354"/>
    </source>
</evidence>
<name>S9UA47_9TRYP</name>
<keyword evidence="1" id="KW-0175">Coiled coil</keyword>
<gene>
    <name evidence="4" type="ORF">STCU_06454</name>
</gene>
<dbReference type="InterPro" id="IPR001849">
    <property type="entry name" value="PH_domain"/>
</dbReference>
<protein>
    <recommendedName>
        <fullName evidence="3">PH domain-containing protein</fullName>
    </recommendedName>
</protein>
<dbReference type="AlphaFoldDB" id="S9UA47"/>
<feature type="coiled-coil region" evidence="1">
    <location>
        <begin position="57"/>
        <end position="123"/>
    </location>
</feature>